<dbReference type="Proteomes" id="UP000294902">
    <property type="component" value="Unassembled WGS sequence"/>
</dbReference>
<reference evidence="1 2" key="1">
    <citation type="submission" date="2019-03" db="EMBL/GenBank/DDBJ databases">
        <title>Genomic Encyclopedia of Type Strains, Phase IV (KMG-IV): sequencing the most valuable type-strain genomes for metagenomic binning, comparative biology and taxonomic classification.</title>
        <authorList>
            <person name="Goeker M."/>
        </authorList>
    </citation>
    <scope>NUCLEOTIDE SEQUENCE [LARGE SCALE GENOMIC DNA]</scope>
    <source>
        <strain evidence="1 2">DSM 24629</strain>
    </source>
</reference>
<evidence type="ECO:0000313" key="1">
    <source>
        <dbReference type="EMBL" id="TCT14585.1"/>
    </source>
</evidence>
<dbReference type="EMBL" id="SMAL01000005">
    <property type="protein sequence ID" value="TCT14585.1"/>
    <property type="molecule type" value="Genomic_DNA"/>
</dbReference>
<name>A0A4R3MJY8_9FIRM</name>
<evidence type="ECO:0000313" key="2">
    <source>
        <dbReference type="Proteomes" id="UP000294902"/>
    </source>
</evidence>
<sequence>MKIPIEFKIDVDVLEKFNLALILNKGNQDEEIEKFMMQYISSSFSKASQVYKPVAASNVTGTNDPINANSGKAIIKIPKWATKSEQYNHKIIRAFFQVESELAEVPLKELESRCSDSEKYPSTYVRDFKGNFNQMKIDTPKSNGKVFEVKNGNVIIWDYVKEILMEYKRYFS</sequence>
<gene>
    <name evidence="1" type="ORF">EDC18_10566</name>
</gene>
<comment type="caution">
    <text evidence="1">The sequence shown here is derived from an EMBL/GenBank/DDBJ whole genome shotgun (WGS) entry which is preliminary data.</text>
</comment>
<keyword evidence="2" id="KW-1185">Reference proteome</keyword>
<dbReference type="OrthoDB" id="2871813at2"/>
<dbReference type="AlphaFoldDB" id="A0A4R3MJY8"/>
<organism evidence="1 2">
    <name type="scientific">Natranaerovirga pectinivora</name>
    <dbReference type="NCBI Taxonomy" id="682400"/>
    <lineage>
        <taxon>Bacteria</taxon>
        <taxon>Bacillati</taxon>
        <taxon>Bacillota</taxon>
        <taxon>Clostridia</taxon>
        <taxon>Lachnospirales</taxon>
        <taxon>Natranaerovirgaceae</taxon>
        <taxon>Natranaerovirga</taxon>
    </lineage>
</organism>
<proteinExistence type="predicted"/>
<dbReference type="RefSeq" id="WP_132252170.1">
    <property type="nucleotide sequence ID" value="NZ_SMAL01000005.1"/>
</dbReference>
<protein>
    <submittedName>
        <fullName evidence="1">Uncharacterized protein</fullName>
    </submittedName>
</protein>
<accession>A0A4R3MJY8</accession>